<dbReference type="RefSeq" id="WP_193185392.1">
    <property type="nucleotide sequence ID" value="NZ_JACVXA010000067.1"/>
</dbReference>
<proteinExistence type="predicted"/>
<dbReference type="PIRSF" id="PIRSF000887">
    <property type="entry name" value="Pesterase_MJ0037"/>
    <property type="match status" value="1"/>
</dbReference>
<evidence type="ECO:0000313" key="2">
    <source>
        <dbReference type="EMBL" id="MBE3640005.1"/>
    </source>
</evidence>
<dbReference type="Pfam" id="PF00149">
    <property type="entry name" value="Metallophos"/>
    <property type="match status" value="1"/>
</dbReference>
<name>A0A8J7CIT9_9RHOB</name>
<dbReference type="InterPro" id="IPR029052">
    <property type="entry name" value="Metallo-depent_PP-like"/>
</dbReference>
<dbReference type="SUPFAM" id="SSF56300">
    <property type="entry name" value="Metallo-dependent phosphatases"/>
    <property type="match status" value="1"/>
</dbReference>
<organism evidence="2 3">
    <name type="scientific">Mangrovicoccus algicola</name>
    <dbReference type="NCBI Taxonomy" id="2771008"/>
    <lineage>
        <taxon>Bacteria</taxon>
        <taxon>Pseudomonadati</taxon>
        <taxon>Pseudomonadota</taxon>
        <taxon>Alphaproteobacteria</taxon>
        <taxon>Rhodobacterales</taxon>
        <taxon>Paracoccaceae</taxon>
        <taxon>Mangrovicoccus</taxon>
    </lineage>
</organism>
<dbReference type="PANTHER" id="PTHR39323:SF1">
    <property type="entry name" value="BLR1149 PROTEIN"/>
    <property type="match status" value="1"/>
</dbReference>
<evidence type="ECO:0000313" key="3">
    <source>
        <dbReference type="Proteomes" id="UP000609121"/>
    </source>
</evidence>
<dbReference type="EC" id="3.1.-.-" evidence="2"/>
<dbReference type="InterPro" id="IPR026336">
    <property type="entry name" value="PdeM-like"/>
</dbReference>
<evidence type="ECO:0000259" key="1">
    <source>
        <dbReference type="Pfam" id="PF00149"/>
    </source>
</evidence>
<keyword evidence="2" id="KW-0255">Endonuclease</keyword>
<gene>
    <name evidence="2" type="primary">pdeM</name>
    <name evidence="2" type="ORF">ICN82_17515</name>
</gene>
<keyword evidence="3" id="KW-1185">Reference proteome</keyword>
<sequence>MDSYDFDLAGIRLRARPSGALHWPGGGLLCVSDLHLGKAGRIARRGGTMLPPYETLDTLHRLAAEIAATGPGTIVALGDSFDDLTAAGELEPEALALLLSLSAGRRWIWIAGNHDAGPVDLPGSHLAELHEGPLVFRHIAEPAAAPGEISGHYHPAARIGGRRRPCFAIDATRAILPAFGTYTGGLDCDDPALAGLMAPQARAVLTGHRALPVPLHGRPQPRRRIRSLP</sequence>
<reference evidence="2" key="1">
    <citation type="submission" date="2020-09" db="EMBL/GenBank/DDBJ databases">
        <title>A novel bacterium of genus Mangrovicoccus, isolated from South China Sea.</title>
        <authorList>
            <person name="Huang H."/>
            <person name="Mo K."/>
            <person name="Hu Y."/>
        </authorList>
    </citation>
    <scope>NUCLEOTIDE SEQUENCE</scope>
    <source>
        <strain evidence="2">HB182678</strain>
    </source>
</reference>
<dbReference type="InterPro" id="IPR004843">
    <property type="entry name" value="Calcineurin-like_PHP"/>
</dbReference>
<dbReference type="Proteomes" id="UP000609121">
    <property type="component" value="Unassembled WGS sequence"/>
</dbReference>
<comment type="caution">
    <text evidence="2">The sequence shown here is derived from an EMBL/GenBank/DDBJ whole genome shotgun (WGS) entry which is preliminary data.</text>
</comment>
<keyword evidence="2" id="KW-0540">Nuclease</keyword>
<dbReference type="NCBIfam" id="TIGR04123">
    <property type="entry name" value="P_estr_lig_assc"/>
    <property type="match status" value="1"/>
</dbReference>
<protein>
    <submittedName>
        <fullName evidence="2">Ligase-associated DNA damage response endonuclease PdeM</fullName>
        <ecNumber evidence="2">3.1.-.-</ecNumber>
    </submittedName>
</protein>
<accession>A0A8J7CIT9</accession>
<dbReference type="GO" id="GO:0016787">
    <property type="term" value="F:hydrolase activity"/>
    <property type="evidence" value="ECO:0007669"/>
    <property type="project" value="UniProtKB-KW"/>
</dbReference>
<keyword evidence="2" id="KW-0436">Ligase</keyword>
<dbReference type="AlphaFoldDB" id="A0A8J7CIT9"/>
<dbReference type="Gene3D" id="3.60.21.10">
    <property type="match status" value="1"/>
</dbReference>
<dbReference type="EMBL" id="JACVXA010000067">
    <property type="protein sequence ID" value="MBE3640005.1"/>
    <property type="molecule type" value="Genomic_DNA"/>
</dbReference>
<keyword evidence="2" id="KW-0378">Hydrolase</keyword>
<dbReference type="GO" id="GO:0016874">
    <property type="term" value="F:ligase activity"/>
    <property type="evidence" value="ECO:0007669"/>
    <property type="project" value="UniProtKB-KW"/>
</dbReference>
<dbReference type="GO" id="GO:0004519">
    <property type="term" value="F:endonuclease activity"/>
    <property type="evidence" value="ECO:0007669"/>
    <property type="project" value="UniProtKB-KW"/>
</dbReference>
<dbReference type="InterPro" id="IPR024173">
    <property type="entry name" value="Pesterase_MJ0037-like"/>
</dbReference>
<feature type="domain" description="Calcineurin-like phosphoesterase" evidence="1">
    <location>
        <begin position="29"/>
        <end position="161"/>
    </location>
</feature>
<dbReference type="PANTHER" id="PTHR39323">
    <property type="entry name" value="BLR1149 PROTEIN"/>
    <property type="match status" value="1"/>
</dbReference>